<dbReference type="InterPro" id="IPR017923">
    <property type="entry name" value="TFIIS_N"/>
</dbReference>
<keyword evidence="12" id="KW-0648">Protein biosynthesis</keyword>
<feature type="compositionally biased region" description="Low complexity" evidence="8">
    <location>
        <begin position="112"/>
        <end position="129"/>
    </location>
</feature>
<keyword evidence="4" id="KW-0862">Zinc</keyword>
<evidence type="ECO:0000256" key="8">
    <source>
        <dbReference type="SAM" id="MobiDB-lite"/>
    </source>
</evidence>
<dbReference type="AlphaFoldDB" id="A0A0D2X4D2"/>
<keyword evidence="3 6" id="KW-0863">Zinc-finger</keyword>
<dbReference type="SUPFAM" id="SSF47676">
    <property type="entry name" value="Conserved domain common to transcription factors TFIIS, elongin A, CRSP70"/>
    <property type="match status" value="1"/>
</dbReference>
<dbReference type="InterPro" id="IPR003617">
    <property type="entry name" value="TFIIS/CRSP70_N_sub"/>
</dbReference>
<feature type="domain" description="TFIIS central" evidence="11">
    <location>
        <begin position="145"/>
        <end position="261"/>
    </location>
</feature>
<dbReference type="CDD" id="cd13749">
    <property type="entry name" value="Zn-ribbon_TFIIS"/>
    <property type="match status" value="1"/>
</dbReference>
<dbReference type="GO" id="GO:0006351">
    <property type="term" value="P:DNA-templated transcription"/>
    <property type="evidence" value="ECO:0007669"/>
    <property type="project" value="InterPro"/>
</dbReference>
<dbReference type="PROSITE" id="PS51319">
    <property type="entry name" value="TFIIS_N"/>
    <property type="match status" value="1"/>
</dbReference>
<dbReference type="GO" id="GO:0008270">
    <property type="term" value="F:zinc ion binding"/>
    <property type="evidence" value="ECO:0007669"/>
    <property type="project" value="UniProtKB-KW"/>
</dbReference>
<dbReference type="Gene3D" id="1.10.472.30">
    <property type="entry name" value="Transcription elongation factor S-II, central domain"/>
    <property type="match status" value="1"/>
</dbReference>
<dbReference type="OrthoDB" id="44867at2759"/>
<keyword evidence="12" id="KW-0251">Elongation factor</keyword>
<dbReference type="Pfam" id="PF01096">
    <property type="entry name" value="Zn_ribbon_TFIIS"/>
    <property type="match status" value="1"/>
</dbReference>
<evidence type="ECO:0000313" key="12">
    <source>
        <dbReference type="EMBL" id="KJE95854.1"/>
    </source>
</evidence>
<feature type="region of interest" description="Disordered" evidence="8">
    <location>
        <begin position="86"/>
        <end position="133"/>
    </location>
</feature>
<evidence type="ECO:0000259" key="11">
    <source>
        <dbReference type="PROSITE" id="PS51321"/>
    </source>
</evidence>
<dbReference type="SMART" id="SM00510">
    <property type="entry name" value="TFS2M"/>
    <property type="match status" value="1"/>
</dbReference>
<evidence type="ECO:0000256" key="1">
    <source>
        <dbReference type="ARBA" id="ARBA00004123"/>
    </source>
</evidence>
<dbReference type="EMBL" id="KE346370">
    <property type="protein sequence ID" value="KJE95854.1"/>
    <property type="molecule type" value="Genomic_DNA"/>
</dbReference>
<dbReference type="InParanoid" id="A0A0D2X4D2"/>
<dbReference type="GO" id="GO:0003746">
    <property type="term" value="F:translation elongation factor activity"/>
    <property type="evidence" value="ECO:0007669"/>
    <property type="project" value="UniProtKB-KW"/>
</dbReference>
<dbReference type="RefSeq" id="XP_004345006.1">
    <property type="nucleotide sequence ID" value="XM_004344956.1"/>
</dbReference>
<dbReference type="InterPro" id="IPR001222">
    <property type="entry name" value="Znf_TFIIS"/>
</dbReference>
<evidence type="ECO:0000259" key="10">
    <source>
        <dbReference type="PROSITE" id="PS51319"/>
    </source>
</evidence>
<dbReference type="GO" id="GO:0005634">
    <property type="term" value="C:nucleus"/>
    <property type="evidence" value="ECO:0007669"/>
    <property type="project" value="UniProtKB-SubCell"/>
</dbReference>
<gene>
    <name evidence="12" type="ORF">CAOG_006257</name>
</gene>
<dbReference type="SUPFAM" id="SSF57783">
    <property type="entry name" value="Zinc beta-ribbon"/>
    <property type="match status" value="1"/>
</dbReference>
<dbReference type="SUPFAM" id="SSF46942">
    <property type="entry name" value="Elongation factor TFIIS domain 2"/>
    <property type="match status" value="1"/>
</dbReference>
<evidence type="ECO:0000256" key="5">
    <source>
        <dbReference type="ARBA" id="ARBA00023242"/>
    </source>
</evidence>
<dbReference type="Pfam" id="PF08711">
    <property type="entry name" value="Med26"/>
    <property type="match status" value="1"/>
</dbReference>
<dbReference type="Pfam" id="PF07500">
    <property type="entry name" value="TFIIS_M"/>
    <property type="match status" value="1"/>
</dbReference>
<comment type="subcellular location">
    <subcellularLocation>
        <location evidence="1 7">Nucleus</location>
    </subcellularLocation>
</comment>
<keyword evidence="2" id="KW-0479">Metal-binding</keyword>
<dbReference type="FunCoup" id="A0A0D2X4D2">
    <property type="interactions" value="584"/>
</dbReference>
<feature type="domain" description="TFIIS N-terminal" evidence="10">
    <location>
        <begin position="4"/>
        <end position="84"/>
    </location>
</feature>
<reference evidence="13" key="1">
    <citation type="submission" date="2011-02" db="EMBL/GenBank/DDBJ databases">
        <title>The Genome Sequence of Capsaspora owczarzaki ATCC 30864.</title>
        <authorList>
            <person name="Russ C."/>
            <person name="Cuomo C."/>
            <person name="Burger G."/>
            <person name="Gray M.W."/>
            <person name="Holland P.W.H."/>
            <person name="King N."/>
            <person name="Lang F.B.F."/>
            <person name="Roger A.J."/>
            <person name="Ruiz-Trillo I."/>
            <person name="Young S.K."/>
            <person name="Zeng Q."/>
            <person name="Gargeya S."/>
            <person name="Alvarado L."/>
            <person name="Berlin A."/>
            <person name="Chapman S.B."/>
            <person name="Chen Z."/>
            <person name="Freedman E."/>
            <person name="Gellesch M."/>
            <person name="Goldberg J."/>
            <person name="Griggs A."/>
            <person name="Gujja S."/>
            <person name="Heilman E."/>
            <person name="Heiman D."/>
            <person name="Howarth C."/>
            <person name="Mehta T."/>
            <person name="Neiman D."/>
            <person name="Pearson M."/>
            <person name="Roberts A."/>
            <person name="Saif S."/>
            <person name="Shea T."/>
            <person name="Shenoy N."/>
            <person name="Sisk P."/>
            <person name="Stolte C."/>
            <person name="Sykes S."/>
            <person name="White J."/>
            <person name="Yandava C."/>
            <person name="Haas B."/>
            <person name="Nusbaum C."/>
            <person name="Birren B."/>
        </authorList>
    </citation>
    <scope>NUCLEOTIDE SEQUENCE</scope>
    <source>
        <strain evidence="13">ATCC 30864</strain>
    </source>
</reference>
<evidence type="ECO:0000256" key="2">
    <source>
        <dbReference type="ARBA" id="ARBA00022723"/>
    </source>
</evidence>
<feature type="compositionally biased region" description="Polar residues" evidence="8">
    <location>
        <begin position="101"/>
        <end position="111"/>
    </location>
</feature>
<dbReference type="SMART" id="SM00440">
    <property type="entry name" value="ZnF_C2C2"/>
    <property type="match status" value="1"/>
</dbReference>
<dbReference type="InterPro" id="IPR035441">
    <property type="entry name" value="TFIIS/LEDGF_dom_sf"/>
</dbReference>
<organism evidence="12 13">
    <name type="scientific">Capsaspora owczarzaki (strain ATCC 30864)</name>
    <dbReference type="NCBI Taxonomy" id="595528"/>
    <lineage>
        <taxon>Eukaryota</taxon>
        <taxon>Filasterea</taxon>
        <taxon>Capsaspora</taxon>
    </lineage>
</organism>
<dbReference type="PANTHER" id="PTHR11477:SF0">
    <property type="entry name" value="IP08861P-RELATED"/>
    <property type="match status" value="1"/>
</dbReference>
<keyword evidence="13" id="KW-1185">Reference proteome</keyword>
<protein>
    <submittedName>
        <fullName evidence="12">Transcription elongation factor A</fullName>
    </submittedName>
</protein>
<dbReference type="PANTHER" id="PTHR11477">
    <property type="entry name" value="TRANSCRIPTION FACTOR S-II ZINC FINGER DOMAIN-CONTAINING PROTEIN"/>
    <property type="match status" value="1"/>
</dbReference>
<proteinExistence type="predicted"/>
<dbReference type="InterPro" id="IPR036575">
    <property type="entry name" value="TFIIS_cen_dom_sf"/>
</dbReference>
<evidence type="ECO:0000313" key="13">
    <source>
        <dbReference type="Proteomes" id="UP000008743"/>
    </source>
</evidence>
<evidence type="ECO:0000256" key="3">
    <source>
        <dbReference type="ARBA" id="ARBA00022771"/>
    </source>
</evidence>
<dbReference type="eggNOG" id="KOG1105">
    <property type="taxonomic scope" value="Eukaryota"/>
</dbReference>
<dbReference type="PhylomeDB" id="A0A0D2X4D2"/>
<feature type="compositionally biased region" description="Low complexity" evidence="8">
    <location>
        <begin position="86"/>
        <end position="100"/>
    </location>
</feature>
<accession>A0A0D2X4D2</accession>
<dbReference type="GO" id="GO:0003676">
    <property type="term" value="F:nucleic acid binding"/>
    <property type="evidence" value="ECO:0007669"/>
    <property type="project" value="InterPro"/>
</dbReference>
<evidence type="ECO:0000256" key="7">
    <source>
        <dbReference type="PROSITE-ProRule" id="PRU00649"/>
    </source>
</evidence>
<dbReference type="InterPro" id="IPR003618">
    <property type="entry name" value="TFIIS_cen_dom"/>
</dbReference>
<dbReference type="OMA" id="RFVVMTH"/>
<evidence type="ECO:0000256" key="6">
    <source>
        <dbReference type="PROSITE-ProRule" id="PRU00472"/>
    </source>
</evidence>
<dbReference type="Gene3D" id="1.20.930.10">
    <property type="entry name" value="Conserved domain common to transcription factors TFIIS, elongin A, CRSP70"/>
    <property type="match status" value="1"/>
</dbReference>
<sequence>MSEADTRTALAEYGRQLEALASDNADRSLVVLSELAKQPISVTLLSDTGIGKIVNNFGKRATNAAVQAEAKRVVALWKTACNAEGAAAPATPTPVPAGFASQTQNAPTPTVSRAESSGSAPAEPARRSSVNSNAISTLVHTGDAHRDSCIKALAKALDPTVTDETQISEYFVSLAQSIEASIYKLHNSEVSPKYKTAVRSKMFNLKQNEDFRKAVLNGSIPPEKVAVMTSEEMATKELNAERKKLTTEAMNDAQMPAPKMSKTDQLRCGKCGKRDASYFQLQTRSSDEPMTTFVTCNVCGHNWKDDDSDCRAGGSNPATSTLGSRNSRLTQRRFSIAAAKMMQKIWGTALVEHLSSEFEYKLHTLLITAARIRAEEKYLRAVEGSHVFPATLPDMPTIMYCDPTPIAAKHHDPADYTNRTEQRILVVPKLSPA</sequence>
<dbReference type="SMART" id="SM00509">
    <property type="entry name" value="TFS2N"/>
    <property type="match status" value="1"/>
</dbReference>
<dbReference type="PROSITE" id="PS51321">
    <property type="entry name" value="TFIIS_CENTRAL"/>
    <property type="match status" value="1"/>
</dbReference>
<dbReference type="Gene3D" id="2.20.25.10">
    <property type="match status" value="1"/>
</dbReference>
<dbReference type="PROSITE" id="PS00466">
    <property type="entry name" value="ZF_TFIIS_1"/>
    <property type="match status" value="1"/>
</dbReference>
<feature type="domain" description="TFIIS-type" evidence="9">
    <location>
        <begin position="264"/>
        <end position="304"/>
    </location>
</feature>
<evidence type="ECO:0000259" key="9">
    <source>
        <dbReference type="PROSITE" id="PS51133"/>
    </source>
</evidence>
<dbReference type="Proteomes" id="UP000008743">
    <property type="component" value="Unassembled WGS sequence"/>
</dbReference>
<dbReference type="STRING" id="595528.A0A0D2X4D2"/>
<keyword evidence="5 7" id="KW-0539">Nucleus</keyword>
<evidence type="ECO:0000256" key="4">
    <source>
        <dbReference type="ARBA" id="ARBA00022833"/>
    </source>
</evidence>
<dbReference type="PROSITE" id="PS51133">
    <property type="entry name" value="ZF_TFIIS_2"/>
    <property type="match status" value="1"/>
</dbReference>
<name>A0A0D2X4D2_CAPO3</name>